<dbReference type="CDD" id="cd04164">
    <property type="entry name" value="trmE"/>
    <property type="match status" value="1"/>
</dbReference>
<dbReference type="EMBL" id="ABCJ01000001">
    <property type="protein sequence ID" value="EDM24237.1"/>
    <property type="molecule type" value="Genomic_DNA"/>
</dbReference>
<dbReference type="PROSITE" id="PS51709">
    <property type="entry name" value="G_TRME"/>
    <property type="match status" value="1"/>
</dbReference>
<dbReference type="HAMAP" id="MF_00379">
    <property type="entry name" value="GTPase_MnmE"/>
    <property type="match status" value="1"/>
</dbReference>
<protein>
    <recommendedName>
        <fullName evidence="10">tRNA modification GTPase MnmE</fullName>
        <ecNumber evidence="10">3.6.-.-</ecNumber>
    </recommendedName>
</protein>
<feature type="binding site" evidence="10">
    <location>
        <position position="227"/>
    </location>
    <ligand>
        <name>Mg(2+)</name>
        <dbReference type="ChEBI" id="CHEBI:18420"/>
    </ligand>
</feature>
<comment type="function">
    <text evidence="10">Exhibits a very high intrinsic GTPase hydrolysis rate. Involved in the addition of a carboxymethylaminomethyl (cmnm) group at the wobble position (U34) of certain tRNAs, forming tRNA-cmnm(5)s(2)U34.</text>
</comment>
<dbReference type="GO" id="GO:0030488">
    <property type="term" value="P:tRNA methylation"/>
    <property type="evidence" value="ECO:0007669"/>
    <property type="project" value="TreeGrafter"/>
</dbReference>
<feature type="binding site" evidence="10">
    <location>
        <position position="20"/>
    </location>
    <ligand>
        <name>(6S)-5-formyl-5,6,7,8-tetrahydrofolate</name>
        <dbReference type="ChEBI" id="CHEBI:57457"/>
    </ligand>
</feature>
<dbReference type="PANTHER" id="PTHR42714">
    <property type="entry name" value="TRNA MODIFICATION GTPASE GTPBP3"/>
    <property type="match status" value="1"/>
</dbReference>
<name>A0AAI9AIG6_9BACT</name>
<feature type="binding site" evidence="10">
    <location>
        <begin position="223"/>
        <end position="228"/>
    </location>
    <ligand>
        <name>GTP</name>
        <dbReference type="ChEBI" id="CHEBI:37565"/>
    </ligand>
</feature>
<dbReference type="InterPro" id="IPR018948">
    <property type="entry name" value="GTP-bd_TrmE_N"/>
</dbReference>
<keyword evidence="8 10" id="KW-0630">Potassium</keyword>
<dbReference type="InterPro" id="IPR027266">
    <property type="entry name" value="TrmE/GcvT-like"/>
</dbReference>
<dbReference type="InterPro" id="IPR027368">
    <property type="entry name" value="MnmE_dom2"/>
</dbReference>
<dbReference type="InterPro" id="IPR005225">
    <property type="entry name" value="Small_GTP-bd"/>
</dbReference>
<dbReference type="Gene3D" id="3.30.1360.120">
    <property type="entry name" value="Probable tRNA modification gtpase trme, domain 1"/>
    <property type="match status" value="1"/>
</dbReference>
<dbReference type="NCBIfam" id="TIGR00450">
    <property type="entry name" value="mnmE_trmE_thdF"/>
    <property type="match status" value="1"/>
</dbReference>
<sequence>METIAAIATPNGVGAISIVRVSGDNALEIAKKLTKKDDFPPRVAKLCKVYDSNDELIDIALVIYFKAPNSFTGEDIVEFQCHGGVVVSKFILEEVLKHNCRLANPGEFTKRALLNGKIDASQAEAIAKLIETRSREGAKLLSRQLEGELSKFVEEVREKLIEIMAYSEVFIDYAEEDLPESLGKDIEERLKNIEALLKKTLEASKRREGILSGYKVAIVGKPNVGKSSILNKLLNKQRAIVSDIAGTTRDTIEEDIQIGSHLIRIIDTAGIRAAKDEIEKIGVERSKESIKKADIVLAVFDGSEFNKEDEEILDLIKNLDKDVIIVINKVDKGIKINLNYFKNFKIVKISAKEDITPLIEKLKEILDSFSSEDEHILISTRQISAVQKALNSIYEAKEFLKTGELELFSYHIQDAIRFISEITKPFEYDEMLDKMFSSFCVGK</sequence>
<feature type="domain" description="TrmE-type G" evidence="12">
    <location>
        <begin position="213"/>
        <end position="367"/>
    </location>
</feature>
<keyword evidence="9 10" id="KW-0342">GTP-binding</keyword>
<dbReference type="Proteomes" id="UP000003288">
    <property type="component" value="Unassembled WGS sequence"/>
</dbReference>
<feature type="binding site" evidence="10">
    <location>
        <position position="117"/>
    </location>
    <ligand>
        <name>(6S)-5-formyl-5,6,7,8-tetrahydrofolate</name>
        <dbReference type="ChEBI" id="CHEBI:57457"/>
    </ligand>
</feature>
<dbReference type="GO" id="GO:0005525">
    <property type="term" value="F:GTP binding"/>
    <property type="evidence" value="ECO:0007669"/>
    <property type="project" value="UniProtKB-UniRule"/>
</dbReference>
<dbReference type="EC" id="3.6.-.-" evidence="10"/>
<dbReference type="InterPro" id="IPR006073">
    <property type="entry name" value="GTP-bd"/>
</dbReference>
<dbReference type="FunFam" id="3.30.1360.120:FF:000003">
    <property type="entry name" value="tRNA modification GTPase MnmE"/>
    <property type="match status" value="1"/>
</dbReference>
<accession>A0AAI9AIG6</accession>
<feature type="binding site" evidence="10">
    <location>
        <position position="242"/>
    </location>
    <ligand>
        <name>K(+)</name>
        <dbReference type="ChEBI" id="CHEBI:29103"/>
    </ligand>
</feature>
<dbReference type="SUPFAM" id="SSF52540">
    <property type="entry name" value="P-loop containing nucleoside triphosphate hydrolases"/>
    <property type="match status" value="1"/>
</dbReference>
<dbReference type="GO" id="GO:0005829">
    <property type="term" value="C:cytosol"/>
    <property type="evidence" value="ECO:0007669"/>
    <property type="project" value="TreeGrafter"/>
</dbReference>
<evidence type="ECO:0000256" key="1">
    <source>
        <dbReference type="ARBA" id="ARBA00011043"/>
    </source>
</evidence>
<evidence type="ECO:0000313" key="14">
    <source>
        <dbReference type="Proteomes" id="UP000003288"/>
    </source>
</evidence>
<feature type="binding site" evidence="10">
    <location>
        <position position="247"/>
    </location>
    <ligand>
        <name>K(+)</name>
        <dbReference type="ChEBI" id="CHEBI:29103"/>
    </ligand>
</feature>
<dbReference type="CDD" id="cd14858">
    <property type="entry name" value="TrmE_N"/>
    <property type="match status" value="1"/>
</dbReference>
<feature type="binding site" evidence="10">
    <location>
        <begin position="242"/>
        <end position="248"/>
    </location>
    <ligand>
        <name>GTP</name>
        <dbReference type="ChEBI" id="CHEBI:37565"/>
    </ligand>
</feature>
<evidence type="ECO:0000256" key="4">
    <source>
        <dbReference type="ARBA" id="ARBA00022723"/>
    </source>
</evidence>
<dbReference type="NCBIfam" id="NF003661">
    <property type="entry name" value="PRK05291.1-3"/>
    <property type="match status" value="1"/>
</dbReference>
<comment type="similarity">
    <text evidence="1 10 11">Belongs to the TRAFAC class TrmE-Era-EngA-EngB-Septin-like GTPase superfamily. TrmE GTPase family.</text>
</comment>
<feature type="binding site" evidence="10">
    <location>
        <position position="443"/>
    </location>
    <ligand>
        <name>(6S)-5-formyl-5,6,7,8-tetrahydrofolate</name>
        <dbReference type="ChEBI" id="CHEBI:57457"/>
    </ligand>
</feature>
<comment type="caution">
    <text evidence="10">Lacks conserved residue(s) required for the propagation of feature annotation.</text>
</comment>
<dbReference type="Pfam" id="PF01926">
    <property type="entry name" value="MMR_HSR1"/>
    <property type="match status" value="1"/>
</dbReference>
<evidence type="ECO:0000259" key="12">
    <source>
        <dbReference type="PROSITE" id="PS51709"/>
    </source>
</evidence>
<feature type="binding site" evidence="10">
    <location>
        <position position="248"/>
    </location>
    <ligand>
        <name>Mg(2+)</name>
        <dbReference type="ChEBI" id="CHEBI:18420"/>
    </ligand>
</feature>
<dbReference type="InterPro" id="IPR025867">
    <property type="entry name" value="MnmE_helical"/>
</dbReference>
<dbReference type="InterPro" id="IPR004520">
    <property type="entry name" value="GTPase_MnmE"/>
</dbReference>
<evidence type="ECO:0000256" key="10">
    <source>
        <dbReference type="HAMAP-Rule" id="MF_00379"/>
    </source>
</evidence>
<evidence type="ECO:0000256" key="7">
    <source>
        <dbReference type="ARBA" id="ARBA00022842"/>
    </source>
</evidence>
<dbReference type="GO" id="GO:0003924">
    <property type="term" value="F:GTPase activity"/>
    <property type="evidence" value="ECO:0007669"/>
    <property type="project" value="UniProtKB-UniRule"/>
</dbReference>
<evidence type="ECO:0000256" key="6">
    <source>
        <dbReference type="ARBA" id="ARBA00022801"/>
    </source>
</evidence>
<evidence type="ECO:0000256" key="2">
    <source>
        <dbReference type="ARBA" id="ARBA00022490"/>
    </source>
</evidence>
<dbReference type="PANTHER" id="PTHR42714:SF2">
    <property type="entry name" value="TRNA MODIFICATION GTPASE GTPBP3, MITOCHONDRIAL"/>
    <property type="match status" value="1"/>
</dbReference>
<dbReference type="Gene3D" id="3.40.50.300">
    <property type="entry name" value="P-loop containing nucleotide triphosphate hydrolases"/>
    <property type="match status" value="1"/>
</dbReference>
<keyword evidence="2 10" id="KW-0963">Cytoplasm</keyword>
<dbReference type="Pfam" id="PF12631">
    <property type="entry name" value="MnmE_helical"/>
    <property type="match status" value="1"/>
</dbReference>
<gene>
    <name evidence="10 13" type="primary">trmE</name>
    <name evidence="10" type="synonym">mnmE</name>
    <name evidence="13" type="ORF">CMTB2_01938</name>
</gene>
<evidence type="ECO:0000256" key="5">
    <source>
        <dbReference type="ARBA" id="ARBA00022741"/>
    </source>
</evidence>
<feature type="binding site" evidence="10">
    <location>
        <position position="244"/>
    </location>
    <ligand>
        <name>K(+)</name>
        <dbReference type="ChEBI" id="CHEBI:29103"/>
    </ligand>
</feature>
<dbReference type="GO" id="GO:0046872">
    <property type="term" value="F:metal ion binding"/>
    <property type="evidence" value="ECO:0007669"/>
    <property type="project" value="UniProtKB-KW"/>
</dbReference>
<comment type="subcellular location">
    <subcellularLocation>
        <location evidence="10">Cytoplasm</location>
    </subcellularLocation>
</comment>
<dbReference type="FunFam" id="3.40.50.300:FF:001376">
    <property type="entry name" value="tRNA modification GTPase MnmE"/>
    <property type="match status" value="1"/>
</dbReference>
<proteinExistence type="inferred from homology"/>
<evidence type="ECO:0000256" key="9">
    <source>
        <dbReference type="ARBA" id="ARBA00023134"/>
    </source>
</evidence>
<dbReference type="AlphaFoldDB" id="A0AAI9AIG6"/>
<organism evidence="13 14">
    <name type="scientific">Caminibacter mediatlanticus TB-2</name>
    <dbReference type="NCBI Taxonomy" id="391592"/>
    <lineage>
        <taxon>Bacteria</taxon>
        <taxon>Pseudomonadati</taxon>
        <taxon>Campylobacterota</taxon>
        <taxon>Epsilonproteobacteria</taxon>
        <taxon>Nautiliales</taxon>
        <taxon>Nautiliaceae</taxon>
        <taxon>Caminibacter</taxon>
    </lineage>
</organism>
<dbReference type="Gene3D" id="1.20.120.430">
    <property type="entry name" value="tRNA modification GTPase MnmE domain 2"/>
    <property type="match status" value="1"/>
</dbReference>
<feature type="binding site" evidence="10">
    <location>
        <position position="223"/>
    </location>
    <ligand>
        <name>K(+)</name>
        <dbReference type="ChEBI" id="CHEBI:29103"/>
    </ligand>
</feature>
<dbReference type="InterPro" id="IPR027417">
    <property type="entry name" value="P-loop_NTPase"/>
</dbReference>
<comment type="caution">
    <text evidence="13">The sequence shown here is derived from an EMBL/GenBank/DDBJ whole genome shotgun (WGS) entry which is preliminary data.</text>
</comment>
<keyword evidence="5 10" id="KW-0547">Nucleotide-binding</keyword>
<dbReference type="GO" id="GO:0002098">
    <property type="term" value="P:tRNA wobble uridine modification"/>
    <property type="evidence" value="ECO:0007669"/>
    <property type="project" value="TreeGrafter"/>
</dbReference>
<keyword evidence="7 10" id="KW-0460">Magnesium</keyword>
<dbReference type="InterPro" id="IPR031168">
    <property type="entry name" value="G_TrmE"/>
</dbReference>
<evidence type="ECO:0000256" key="3">
    <source>
        <dbReference type="ARBA" id="ARBA00022694"/>
    </source>
</evidence>
<keyword evidence="4 10" id="KW-0479">Metal-binding</keyword>
<reference evidence="13 14" key="1">
    <citation type="journal article" date="2011" name="Stand. Genomic Sci.">
        <title>Draft genome sequence of Caminibacter mediatlanticus strain TB-2, an epsilonproteobacterium isolated from a deep-sea hydrothermal vent.</title>
        <authorList>
            <person name="Giovannelli D."/>
            <person name="Ferriera S."/>
            <person name="Johnson J."/>
            <person name="Kravitz S."/>
            <person name="Perez-Rodriguez I."/>
            <person name="Ricci J."/>
            <person name="O'Brien C."/>
            <person name="Voordeckers J.W."/>
            <person name="Bini E."/>
            <person name="Vetriani C."/>
        </authorList>
    </citation>
    <scope>NUCLEOTIDE SEQUENCE [LARGE SCALE GENOMIC DNA]</scope>
    <source>
        <strain evidence="13 14">TB-2</strain>
    </source>
</reference>
<comment type="cofactor">
    <cofactor evidence="10">
        <name>K(+)</name>
        <dbReference type="ChEBI" id="CHEBI:29103"/>
    </cofactor>
    <text evidence="10">Binds 1 potassium ion per subunit.</text>
</comment>
<keyword evidence="6 10" id="KW-0378">Hydrolase</keyword>
<feature type="binding site" evidence="10">
    <location>
        <begin position="267"/>
        <end position="270"/>
    </location>
    <ligand>
        <name>GTP</name>
        <dbReference type="ChEBI" id="CHEBI:37565"/>
    </ligand>
</feature>
<dbReference type="GO" id="GO:0042802">
    <property type="term" value="F:identical protein binding"/>
    <property type="evidence" value="ECO:0007669"/>
    <property type="project" value="UniProtKB-ARBA"/>
</dbReference>
<dbReference type="NCBIfam" id="TIGR00231">
    <property type="entry name" value="small_GTP"/>
    <property type="match status" value="1"/>
</dbReference>
<evidence type="ECO:0000256" key="11">
    <source>
        <dbReference type="RuleBase" id="RU003313"/>
    </source>
</evidence>
<evidence type="ECO:0000256" key="8">
    <source>
        <dbReference type="ARBA" id="ARBA00022958"/>
    </source>
</evidence>
<feature type="binding site" evidence="10">
    <location>
        <position position="78"/>
    </location>
    <ligand>
        <name>(6S)-5-formyl-5,6,7,8-tetrahydrofolate</name>
        <dbReference type="ChEBI" id="CHEBI:57457"/>
    </ligand>
</feature>
<evidence type="ECO:0000313" key="13">
    <source>
        <dbReference type="EMBL" id="EDM24237.1"/>
    </source>
</evidence>
<keyword evidence="3 10" id="KW-0819">tRNA processing</keyword>
<comment type="subunit">
    <text evidence="10">Homodimer. Heterotetramer of two MnmE and two MnmG subunits.</text>
</comment>
<dbReference type="Pfam" id="PF10396">
    <property type="entry name" value="TrmE_N"/>
    <property type="match status" value="1"/>
</dbReference>
<dbReference type="RefSeq" id="WP_007472983.1">
    <property type="nucleotide sequence ID" value="NZ_ABCJ01000001.1"/>
</dbReference>